<sequence>MSGKADRRRGEPLLILVVLMTAWVGTRAMMWEAPLPPTEAVLDRIVRPMLTRGAAPGGASPVEMAATAQAAAEPERHPLAAGPRPIPARQIALLEPLPIWHTREAASTPPASRGEVMASHQLLWLAATAQLPVPPDVAKLLRARAAPPANGAQPPLAVRKADRWAFDAWLLLRPGDTAETIPGGRLASYGASQAGAVVRYRLAPGSPHRPAAYVRATQALAAGKETELAVGIAARPVAAVPISLHSEVRATRQGGGEVELRPAAFAVTELAPVRLPLGLRGEAYAQAGYVGGKFATAFADGQARVERELIRFDLAEVRAGAGLWGGAQKGAARLDVGPTASLNFDMGDAPARLALDYRWRIAGDAVPGRGIAVTLSTGF</sequence>
<keyword evidence="2" id="KW-0812">Transmembrane</keyword>
<evidence type="ECO:0000256" key="2">
    <source>
        <dbReference type="SAM" id="Phobius"/>
    </source>
</evidence>
<protein>
    <submittedName>
        <fullName evidence="3">Uncharacterized protein</fullName>
    </submittedName>
</protein>
<comment type="caution">
    <text evidence="3">The sequence shown here is derived from an EMBL/GenBank/DDBJ whole genome shotgun (WGS) entry which is preliminary data.</text>
</comment>
<name>A0A4V1QVW9_9SPHN</name>
<dbReference type="OrthoDB" id="7427399at2"/>
<proteinExistence type="predicted"/>
<feature type="transmembrane region" description="Helical" evidence="2">
    <location>
        <begin position="12"/>
        <end position="31"/>
    </location>
</feature>
<dbReference type="EMBL" id="SDPV01000002">
    <property type="protein sequence ID" value="RXZ64116.1"/>
    <property type="molecule type" value="Genomic_DNA"/>
</dbReference>
<keyword evidence="4" id="KW-1185">Reference proteome</keyword>
<organism evidence="3 4">
    <name type="scientific">Pelagerythrobacter rhizovicinus</name>
    <dbReference type="NCBI Taxonomy" id="2268576"/>
    <lineage>
        <taxon>Bacteria</taxon>
        <taxon>Pseudomonadati</taxon>
        <taxon>Pseudomonadota</taxon>
        <taxon>Alphaproteobacteria</taxon>
        <taxon>Sphingomonadales</taxon>
        <taxon>Erythrobacteraceae</taxon>
        <taxon>Pelagerythrobacter</taxon>
    </lineage>
</organism>
<dbReference type="AlphaFoldDB" id="A0A4V1QVW9"/>
<dbReference type="RefSeq" id="WP_129524430.1">
    <property type="nucleotide sequence ID" value="NZ_SDPV01000002.1"/>
</dbReference>
<accession>A0A4V1QVW9</accession>
<evidence type="ECO:0000313" key="4">
    <source>
        <dbReference type="Proteomes" id="UP000293623"/>
    </source>
</evidence>
<keyword evidence="2" id="KW-1133">Transmembrane helix</keyword>
<evidence type="ECO:0000256" key="1">
    <source>
        <dbReference type="SAM" id="MobiDB-lite"/>
    </source>
</evidence>
<gene>
    <name evidence="3" type="ORF">ETX26_09305</name>
</gene>
<evidence type="ECO:0000313" key="3">
    <source>
        <dbReference type="EMBL" id="RXZ64116.1"/>
    </source>
</evidence>
<dbReference type="Proteomes" id="UP000293623">
    <property type="component" value="Unassembled WGS sequence"/>
</dbReference>
<reference evidence="3 4" key="1">
    <citation type="submission" date="2019-01" db="EMBL/GenBank/DDBJ databases">
        <title>Altererythrobacter rhizovicinus sp. nov., isolated from the rhizosphere soil of Haloxylon ammodendron.</title>
        <authorList>
            <person name="Li H.-P."/>
            <person name="Gou J.-Y."/>
            <person name="Yao D."/>
            <person name="Han Q.-Q."/>
            <person name="Shao K.-Z."/>
            <person name="Zhao Q."/>
            <person name="Zhang J.-L."/>
        </authorList>
    </citation>
    <scope>NUCLEOTIDE SEQUENCE [LARGE SCALE GENOMIC DNA]</scope>
    <source>
        <strain evidence="3 4">AY-3R</strain>
    </source>
</reference>
<feature type="region of interest" description="Disordered" evidence="1">
    <location>
        <begin position="53"/>
        <end position="72"/>
    </location>
</feature>
<keyword evidence="2" id="KW-0472">Membrane</keyword>